<evidence type="ECO:0000256" key="1">
    <source>
        <dbReference type="ARBA" id="ARBA00005725"/>
    </source>
</evidence>
<dbReference type="InterPro" id="IPR045312">
    <property type="entry name" value="PCBER-like"/>
</dbReference>
<evidence type="ECO:0000259" key="4">
    <source>
        <dbReference type="Pfam" id="PF13460"/>
    </source>
</evidence>
<keyword evidence="3" id="KW-0560">Oxidoreductase</keyword>
<feature type="domain" description="NAD(P)-binding" evidence="4">
    <location>
        <begin position="19"/>
        <end position="142"/>
    </location>
</feature>
<dbReference type="EMBL" id="CAJVOS010000060">
    <property type="protein sequence ID" value="CAG8226685.1"/>
    <property type="molecule type" value="Genomic_DNA"/>
</dbReference>
<sequence length="332" mass="35978">MLSRSSAMEAITNVALLGKGWLGSAILEQLLNSGFRVTVLSRTASPEEDPDTKFKTVQVDYSSIDSLVAALKDQHAVVSTIGTSGISAQKTVIDASIQAGVRRFIPSDFGALTTRPGAESLPLNALWIEIQTYLKGKALAGEIEYTLFAVGPFLEFVMSMPFLADLQTQEVNLYDNGQHPFSSTSVSSVGRAVSGALMNAEATKNRLVTVHDIVLTQSKLLSLAKKYSGPETKWIINPVSSVTELESTLESVQNNGLNLFNTLALLKAALLSGNYQTKFEKVDNELVKLPMMSESQFEEKFATGFKSMAASMLEFQGKSDELTEMPESREGS</sequence>
<comment type="caution">
    <text evidence="5">The sequence shown here is derived from an EMBL/GenBank/DDBJ whole genome shotgun (WGS) entry which is preliminary data.</text>
</comment>
<evidence type="ECO:0000256" key="2">
    <source>
        <dbReference type="ARBA" id="ARBA00022857"/>
    </source>
</evidence>
<protein>
    <recommendedName>
        <fullName evidence="4">NAD(P)-binding domain-containing protein</fullName>
    </recommendedName>
</protein>
<dbReference type="Gene3D" id="3.90.25.10">
    <property type="entry name" value="UDP-galactose 4-epimerase, domain 1"/>
    <property type="match status" value="1"/>
</dbReference>
<dbReference type="Pfam" id="PF13460">
    <property type="entry name" value="NAD_binding_10"/>
    <property type="match status" value="1"/>
</dbReference>
<gene>
    <name evidence="5" type="ORF">POLS_LOCUS8230</name>
</gene>
<dbReference type="InterPro" id="IPR016040">
    <property type="entry name" value="NAD(P)-bd_dom"/>
</dbReference>
<accession>A0A9W4N1X3</accession>
<dbReference type="CDD" id="cd05259">
    <property type="entry name" value="PCBER_SDR_a"/>
    <property type="match status" value="1"/>
</dbReference>
<dbReference type="Proteomes" id="UP001153618">
    <property type="component" value="Unassembled WGS sequence"/>
</dbReference>
<dbReference type="AlphaFoldDB" id="A0A9W4N1X3"/>
<evidence type="ECO:0000256" key="3">
    <source>
        <dbReference type="ARBA" id="ARBA00023002"/>
    </source>
</evidence>
<dbReference type="OrthoDB" id="9974981at2759"/>
<comment type="similarity">
    <text evidence="1">Belongs to the NmrA-type oxidoreductase family. Isoflavone reductase subfamily.</text>
</comment>
<organism evidence="5 6">
    <name type="scientific">Penicillium olsonii</name>
    <dbReference type="NCBI Taxonomy" id="99116"/>
    <lineage>
        <taxon>Eukaryota</taxon>
        <taxon>Fungi</taxon>
        <taxon>Dikarya</taxon>
        <taxon>Ascomycota</taxon>
        <taxon>Pezizomycotina</taxon>
        <taxon>Eurotiomycetes</taxon>
        <taxon>Eurotiomycetidae</taxon>
        <taxon>Eurotiales</taxon>
        <taxon>Aspergillaceae</taxon>
        <taxon>Penicillium</taxon>
    </lineage>
</organism>
<dbReference type="GO" id="GO:0016491">
    <property type="term" value="F:oxidoreductase activity"/>
    <property type="evidence" value="ECO:0007669"/>
    <property type="project" value="UniProtKB-KW"/>
</dbReference>
<reference evidence="5" key="1">
    <citation type="submission" date="2021-07" db="EMBL/GenBank/DDBJ databases">
        <authorList>
            <person name="Branca A.L. A."/>
        </authorList>
    </citation>
    <scope>NUCLEOTIDE SEQUENCE</scope>
</reference>
<name>A0A9W4N1X3_PENOL</name>
<proteinExistence type="inferred from homology"/>
<dbReference type="InterPro" id="IPR036291">
    <property type="entry name" value="NAD(P)-bd_dom_sf"/>
</dbReference>
<dbReference type="PANTHER" id="PTHR47706:SF1">
    <property type="entry name" value="CIPA-LIKE, PUTATIVE (AFU_ORTHOLOGUE AFUA_1G12460)-RELATED"/>
    <property type="match status" value="1"/>
</dbReference>
<dbReference type="PANTHER" id="PTHR47706">
    <property type="entry name" value="NMRA-LIKE FAMILY PROTEIN"/>
    <property type="match status" value="1"/>
</dbReference>
<evidence type="ECO:0000313" key="6">
    <source>
        <dbReference type="Proteomes" id="UP001153618"/>
    </source>
</evidence>
<evidence type="ECO:0000313" key="5">
    <source>
        <dbReference type="EMBL" id="CAG8226685.1"/>
    </source>
</evidence>
<keyword evidence="2" id="KW-0521">NADP</keyword>
<dbReference type="SUPFAM" id="SSF51735">
    <property type="entry name" value="NAD(P)-binding Rossmann-fold domains"/>
    <property type="match status" value="1"/>
</dbReference>
<dbReference type="Gene3D" id="3.40.50.720">
    <property type="entry name" value="NAD(P)-binding Rossmann-like Domain"/>
    <property type="match status" value="1"/>
</dbReference>
<dbReference type="InterPro" id="IPR051609">
    <property type="entry name" value="NmrA/Isoflavone_reductase-like"/>
</dbReference>
<keyword evidence="6" id="KW-1185">Reference proteome</keyword>